<evidence type="ECO:0000313" key="2">
    <source>
        <dbReference type="Proteomes" id="UP000050501"/>
    </source>
</evidence>
<accession>A0A0P6Z1J1</accession>
<dbReference type="Proteomes" id="UP000050501">
    <property type="component" value="Unassembled WGS sequence"/>
</dbReference>
<reference evidence="1 2" key="1">
    <citation type="submission" date="2015-07" db="EMBL/GenBank/DDBJ databases">
        <title>Genome sequence of Levilinea saccharolytica DSM 16555.</title>
        <authorList>
            <person name="Hemp J."/>
            <person name="Ward L.M."/>
            <person name="Pace L.A."/>
            <person name="Fischer W.W."/>
        </authorList>
    </citation>
    <scope>NUCLEOTIDE SEQUENCE [LARGE SCALE GENOMIC DNA]</scope>
    <source>
        <strain evidence="1 2">KIBI-1</strain>
    </source>
</reference>
<evidence type="ECO:0000313" key="1">
    <source>
        <dbReference type="EMBL" id="KPL91110.1"/>
    </source>
</evidence>
<dbReference type="STRING" id="229921.ADN01_01720"/>
<dbReference type="OrthoDB" id="9809364at2"/>
<name>A0A0P6Z1J1_9CHLR</name>
<dbReference type="AlphaFoldDB" id="A0A0P6Z1J1"/>
<organism evidence="1 2">
    <name type="scientific">Levilinea saccharolytica</name>
    <dbReference type="NCBI Taxonomy" id="229921"/>
    <lineage>
        <taxon>Bacteria</taxon>
        <taxon>Bacillati</taxon>
        <taxon>Chloroflexota</taxon>
        <taxon>Anaerolineae</taxon>
        <taxon>Anaerolineales</taxon>
        <taxon>Anaerolineaceae</taxon>
        <taxon>Levilinea</taxon>
    </lineage>
</organism>
<keyword evidence="2" id="KW-1185">Reference proteome</keyword>
<dbReference type="RefSeq" id="WP_062417331.1">
    <property type="nucleotide sequence ID" value="NZ_DF967974.1"/>
</dbReference>
<comment type="caution">
    <text evidence="1">The sequence shown here is derived from an EMBL/GenBank/DDBJ whole genome shotgun (WGS) entry which is preliminary data.</text>
</comment>
<sequence>MGERRKPQTAQEEALLLAARLMGAEPLAAGWRPDGSLAVIGADGRKWVFVRRADGGWERRP</sequence>
<gene>
    <name evidence="1" type="ORF">ADN01_01720</name>
</gene>
<proteinExistence type="predicted"/>
<protein>
    <submittedName>
        <fullName evidence="1">Uncharacterized protein</fullName>
    </submittedName>
</protein>
<dbReference type="EMBL" id="LGCM01000007">
    <property type="protein sequence ID" value="KPL91110.1"/>
    <property type="molecule type" value="Genomic_DNA"/>
</dbReference>